<dbReference type="Gene3D" id="1.20.1300.10">
    <property type="entry name" value="Fumarate reductase/succinate dehydrogenase, transmembrane subunit"/>
    <property type="match status" value="1"/>
</dbReference>
<keyword evidence="1" id="KW-0812">Transmembrane</keyword>
<dbReference type="SUPFAM" id="SSF81343">
    <property type="entry name" value="Fumarate reductase respiratory complex transmembrane subunits"/>
    <property type="match status" value="1"/>
</dbReference>
<feature type="transmembrane region" description="Helical" evidence="1">
    <location>
        <begin position="78"/>
        <end position="101"/>
    </location>
</feature>
<evidence type="ECO:0008006" key="3">
    <source>
        <dbReference type="Google" id="ProtNLM"/>
    </source>
</evidence>
<dbReference type="EMBL" id="DRMN01000286">
    <property type="protein sequence ID" value="HFB55134.1"/>
    <property type="molecule type" value="Genomic_DNA"/>
</dbReference>
<dbReference type="AlphaFoldDB" id="A0A7C3GB32"/>
<evidence type="ECO:0000313" key="2">
    <source>
        <dbReference type="EMBL" id="HFB55134.1"/>
    </source>
</evidence>
<name>A0A7C3GB32_9PROT</name>
<comment type="caution">
    <text evidence="2">The sequence shown here is derived from an EMBL/GenBank/DDBJ whole genome shotgun (WGS) entry which is preliminary data.</text>
</comment>
<keyword evidence="1" id="KW-0472">Membrane</keyword>
<sequence>MFAALHIGNHMFLVAGPQVYNKVQDVVNNIYRLPVIEPLLIFFICSQAFIGLFLVIRSLRQKPKRPFWRRDFWEKVQIISGLVFFYFIAEHLWALGLVRWFTTLKTDFYWPASVMNDAPFVYYFTPYYFLGVLALFTHIGIGLRYGALDAGRGKLGNAIAFTAMIIGALCGLVIVLSLAGVFYNIHLSDEWVGYLKSFYPAYIAK</sequence>
<reference evidence="2" key="1">
    <citation type="journal article" date="2020" name="mSystems">
        <title>Genome- and Community-Level Interaction Insights into Carbon Utilization and Element Cycling Functions of Hydrothermarchaeota in Hydrothermal Sediment.</title>
        <authorList>
            <person name="Zhou Z."/>
            <person name="Liu Y."/>
            <person name="Xu W."/>
            <person name="Pan J."/>
            <person name="Luo Z.H."/>
            <person name="Li M."/>
        </authorList>
    </citation>
    <scope>NUCLEOTIDE SEQUENCE [LARGE SCALE GENOMIC DNA]</scope>
    <source>
        <strain evidence="2">HyVt-489</strain>
    </source>
</reference>
<feature type="transmembrane region" description="Helical" evidence="1">
    <location>
        <begin position="39"/>
        <end position="57"/>
    </location>
</feature>
<keyword evidence="1" id="KW-1133">Transmembrane helix</keyword>
<accession>A0A7C3GB32</accession>
<feature type="transmembrane region" description="Helical" evidence="1">
    <location>
        <begin position="155"/>
        <end position="183"/>
    </location>
</feature>
<organism evidence="2">
    <name type="scientific">Hellea balneolensis</name>
    <dbReference type="NCBI Taxonomy" id="287478"/>
    <lineage>
        <taxon>Bacteria</taxon>
        <taxon>Pseudomonadati</taxon>
        <taxon>Pseudomonadota</taxon>
        <taxon>Alphaproteobacteria</taxon>
        <taxon>Maricaulales</taxon>
        <taxon>Robiginitomaculaceae</taxon>
        <taxon>Hellea</taxon>
    </lineage>
</organism>
<dbReference type="Proteomes" id="UP000886042">
    <property type="component" value="Unassembled WGS sequence"/>
</dbReference>
<protein>
    <recommendedName>
        <fullName evidence="3">Succinate dehydrogenase</fullName>
    </recommendedName>
</protein>
<feature type="transmembrane region" description="Helical" evidence="1">
    <location>
        <begin position="121"/>
        <end position="143"/>
    </location>
</feature>
<gene>
    <name evidence="2" type="ORF">ENJ46_04345</name>
</gene>
<dbReference type="GO" id="GO:0016020">
    <property type="term" value="C:membrane"/>
    <property type="evidence" value="ECO:0007669"/>
    <property type="project" value="InterPro"/>
</dbReference>
<evidence type="ECO:0000256" key="1">
    <source>
        <dbReference type="SAM" id="Phobius"/>
    </source>
</evidence>
<proteinExistence type="predicted"/>
<dbReference type="InterPro" id="IPR034804">
    <property type="entry name" value="SQR/QFR_C/D"/>
</dbReference>